<dbReference type="Proteomes" id="UP000825051">
    <property type="component" value="Chromosome"/>
</dbReference>
<dbReference type="PROSITE" id="PS51295">
    <property type="entry name" value="CRM"/>
    <property type="match status" value="1"/>
</dbReference>
<keyword evidence="5" id="KW-1185">Reference proteome</keyword>
<dbReference type="SMART" id="SM01103">
    <property type="entry name" value="CRS1_YhbY"/>
    <property type="match status" value="1"/>
</dbReference>
<feature type="domain" description="CRM" evidence="3">
    <location>
        <begin position="4"/>
        <end position="100"/>
    </location>
</feature>
<evidence type="ECO:0000256" key="2">
    <source>
        <dbReference type="PROSITE-ProRule" id="PRU00626"/>
    </source>
</evidence>
<name>A0A8F9XHD4_9BACT</name>
<dbReference type="GO" id="GO:0003723">
    <property type="term" value="F:RNA binding"/>
    <property type="evidence" value="ECO:0007669"/>
    <property type="project" value="UniProtKB-UniRule"/>
</dbReference>
<dbReference type="PANTHER" id="PTHR40065">
    <property type="entry name" value="RNA-BINDING PROTEIN YHBY"/>
    <property type="match status" value="1"/>
</dbReference>
<organism evidence="4 5">
    <name type="scientific">Horticoccus luteus</name>
    <dbReference type="NCBI Taxonomy" id="2862869"/>
    <lineage>
        <taxon>Bacteria</taxon>
        <taxon>Pseudomonadati</taxon>
        <taxon>Verrucomicrobiota</taxon>
        <taxon>Opitutia</taxon>
        <taxon>Opitutales</taxon>
        <taxon>Opitutaceae</taxon>
        <taxon>Horticoccus</taxon>
    </lineage>
</organism>
<dbReference type="RefSeq" id="WP_220162766.1">
    <property type="nucleotide sequence ID" value="NZ_CP080507.1"/>
</dbReference>
<dbReference type="EMBL" id="CP080507">
    <property type="protein sequence ID" value="QYM79210.1"/>
    <property type="molecule type" value="Genomic_DNA"/>
</dbReference>
<protein>
    <submittedName>
        <fullName evidence="4">YhbY family RNA-binding protein</fullName>
    </submittedName>
</protein>
<keyword evidence="1 2" id="KW-0694">RNA-binding</keyword>
<dbReference type="InterPro" id="IPR001890">
    <property type="entry name" value="RNA-binding_CRM"/>
</dbReference>
<dbReference type="AlphaFoldDB" id="A0A8F9XHD4"/>
<evidence type="ECO:0000313" key="4">
    <source>
        <dbReference type="EMBL" id="QYM79210.1"/>
    </source>
</evidence>
<gene>
    <name evidence="4" type="ORF">K0B96_00925</name>
</gene>
<reference evidence="4" key="1">
    <citation type="submission" date="2021-08" db="EMBL/GenBank/DDBJ databases">
        <title>Genome of a novel bacterium of the phylum Verrucomicrobia, Oleiharenicola sp. KSB-15.</title>
        <authorList>
            <person name="Chung J.-H."/>
            <person name="Ahn J.-H."/>
            <person name="Yoon Y."/>
            <person name="Kim D.-Y."/>
            <person name="An S.-H."/>
            <person name="Park I."/>
            <person name="Yeon J."/>
        </authorList>
    </citation>
    <scope>NUCLEOTIDE SEQUENCE</scope>
    <source>
        <strain evidence="4">KSB-15</strain>
    </source>
</reference>
<dbReference type="SUPFAM" id="SSF75471">
    <property type="entry name" value="YhbY-like"/>
    <property type="match status" value="1"/>
</dbReference>
<evidence type="ECO:0000313" key="5">
    <source>
        <dbReference type="Proteomes" id="UP000825051"/>
    </source>
</evidence>
<proteinExistence type="predicted"/>
<dbReference type="PANTHER" id="PTHR40065:SF3">
    <property type="entry name" value="RNA-BINDING PROTEIN YHBY"/>
    <property type="match status" value="1"/>
</dbReference>
<dbReference type="KEGG" id="ole:K0B96_00925"/>
<sequence length="102" mass="11282">MYDFPLTGAQKSYLRGLGQNLPPALKLGKGGLTPEFFAELQRRLKATELVKLRFLATERDERATLCARIADEGRCVLVGAVGHTALFYRQQPDPAARTIPLP</sequence>
<dbReference type="Pfam" id="PF01985">
    <property type="entry name" value="CRS1_YhbY"/>
    <property type="match status" value="1"/>
</dbReference>
<dbReference type="InterPro" id="IPR035920">
    <property type="entry name" value="YhbY-like_sf"/>
</dbReference>
<accession>A0A8F9XHD4</accession>
<evidence type="ECO:0000259" key="3">
    <source>
        <dbReference type="PROSITE" id="PS51295"/>
    </source>
</evidence>
<evidence type="ECO:0000256" key="1">
    <source>
        <dbReference type="ARBA" id="ARBA00022884"/>
    </source>
</evidence>
<dbReference type="Gene3D" id="3.30.110.60">
    <property type="entry name" value="YhbY-like"/>
    <property type="match status" value="1"/>
</dbReference>
<dbReference type="InterPro" id="IPR051925">
    <property type="entry name" value="RNA-binding_domain"/>
</dbReference>